<dbReference type="AlphaFoldDB" id="A0A8J4DWA6"/>
<proteinExistence type="predicted"/>
<gene>
    <name evidence="2" type="ORF">Val02_78230</name>
</gene>
<keyword evidence="3" id="KW-1185">Reference proteome</keyword>
<organism evidence="2 3">
    <name type="scientific">Virgisporangium aliadipatigenens</name>
    <dbReference type="NCBI Taxonomy" id="741659"/>
    <lineage>
        <taxon>Bacteria</taxon>
        <taxon>Bacillati</taxon>
        <taxon>Actinomycetota</taxon>
        <taxon>Actinomycetes</taxon>
        <taxon>Micromonosporales</taxon>
        <taxon>Micromonosporaceae</taxon>
        <taxon>Virgisporangium</taxon>
    </lineage>
</organism>
<comment type="caution">
    <text evidence="2">The sequence shown here is derived from an EMBL/GenBank/DDBJ whole genome shotgun (WGS) entry which is preliminary data.</text>
</comment>
<reference evidence="2" key="1">
    <citation type="submission" date="2021-01" db="EMBL/GenBank/DDBJ databases">
        <title>Whole genome shotgun sequence of Virgisporangium aliadipatigenens NBRC 105644.</title>
        <authorList>
            <person name="Komaki H."/>
            <person name="Tamura T."/>
        </authorList>
    </citation>
    <scope>NUCLEOTIDE SEQUENCE</scope>
    <source>
        <strain evidence="2">NBRC 105644</strain>
    </source>
</reference>
<evidence type="ECO:0000313" key="2">
    <source>
        <dbReference type="EMBL" id="GIJ50937.1"/>
    </source>
</evidence>
<dbReference type="Pfam" id="PF14024">
    <property type="entry name" value="DUF4240"/>
    <property type="match status" value="1"/>
</dbReference>
<accession>A0A8J4DWA6</accession>
<dbReference type="EMBL" id="BOPF01000041">
    <property type="protein sequence ID" value="GIJ50937.1"/>
    <property type="molecule type" value="Genomic_DNA"/>
</dbReference>
<dbReference type="Proteomes" id="UP000619260">
    <property type="component" value="Unassembled WGS sequence"/>
</dbReference>
<protein>
    <recommendedName>
        <fullName evidence="1">DUF4240 domain-containing protein</fullName>
    </recommendedName>
</protein>
<evidence type="ECO:0000313" key="3">
    <source>
        <dbReference type="Proteomes" id="UP000619260"/>
    </source>
</evidence>
<feature type="domain" description="DUF4240" evidence="1">
    <location>
        <begin position="15"/>
        <end position="138"/>
    </location>
</feature>
<evidence type="ECO:0000259" key="1">
    <source>
        <dbReference type="Pfam" id="PF14024"/>
    </source>
</evidence>
<name>A0A8J4DWA6_9ACTN</name>
<sequence>MPQTSRPYRNGVSVQRFWELVEAARVSAVDPADADSVGRRARELLDEMPVDEVAALARAEWELRARSYRVDLWGAAYLINGGCSDDGFEYFRGWLMAQGRDVFERAVADPDTLADVPAVREGLDLEAEDMFGVANSAYWDRTGHAPTDTAVYPRLGALWNFDDEDERRRRLPRLDAVVE</sequence>
<dbReference type="InterPro" id="IPR025334">
    <property type="entry name" value="DUF4240"/>
</dbReference>